<accession>A0A512BID6</accession>
<proteinExistence type="predicted"/>
<name>A0A512BID6_9BACT</name>
<keyword evidence="2" id="KW-1185">Reference proteome</keyword>
<reference evidence="1 2" key="1">
    <citation type="submission" date="2019-07" db="EMBL/GenBank/DDBJ databases">
        <title>Whole genome shotgun sequence of Segetibacter aerophilus NBRC 106135.</title>
        <authorList>
            <person name="Hosoyama A."/>
            <person name="Uohara A."/>
            <person name="Ohji S."/>
            <person name="Ichikawa N."/>
        </authorList>
    </citation>
    <scope>NUCLEOTIDE SEQUENCE [LARGE SCALE GENOMIC DNA]</scope>
    <source>
        <strain evidence="1 2">NBRC 106135</strain>
    </source>
</reference>
<dbReference type="SUPFAM" id="SSF53335">
    <property type="entry name" value="S-adenosyl-L-methionine-dependent methyltransferases"/>
    <property type="match status" value="1"/>
</dbReference>
<dbReference type="PANTHER" id="PTHR40036:SF1">
    <property type="entry name" value="MACROCIN O-METHYLTRANSFERASE"/>
    <property type="match status" value="1"/>
</dbReference>
<evidence type="ECO:0000313" key="1">
    <source>
        <dbReference type="EMBL" id="GEO11625.1"/>
    </source>
</evidence>
<dbReference type="Gene3D" id="3.40.50.150">
    <property type="entry name" value="Vaccinia Virus protein VP39"/>
    <property type="match status" value="1"/>
</dbReference>
<dbReference type="OrthoDB" id="3826968at2"/>
<dbReference type="AlphaFoldDB" id="A0A512BID6"/>
<evidence type="ECO:0008006" key="3">
    <source>
        <dbReference type="Google" id="ProtNLM"/>
    </source>
</evidence>
<evidence type="ECO:0000313" key="2">
    <source>
        <dbReference type="Proteomes" id="UP000321513"/>
    </source>
</evidence>
<gene>
    <name evidence="1" type="ORF">SAE01_41210</name>
</gene>
<organism evidence="1 2">
    <name type="scientific">Segetibacter aerophilus</name>
    <dbReference type="NCBI Taxonomy" id="670293"/>
    <lineage>
        <taxon>Bacteria</taxon>
        <taxon>Pseudomonadati</taxon>
        <taxon>Bacteroidota</taxon>
        <taxon>Chitinophagia</taxon>
        <taxon>Chitinophagales</taxon>
        <taxon>Chitinophagaceae</taxon>
        <taxon>Segetibacter</taxon>
    </lineage>
</organism>
<dbReference type="Proteomes" id="UP000321513">
    <property type="component" value="Unassembled WGS sequence"/>
</dbReference>
<dbReference type="Pfam" id="PF05711">
    <property type="entry name" value="TylF"/>
    <property type="match status" value="1"/>
</dbReference>
<protein>
    <recommendedName>
        <fullName evidence="3">O-methyltransferase</fullName>
    </recommendedName>
</protein>
<comment type="caution">
    <text evidence="1">The sequence shown here is derived from an EMBL/GenBank/DDBJ whole genome shotgun (WGS) entry which is preliminary data.</text>
</comment>
<dbReference type="InterPro" id="IPR029063">
    <property type="entry name" value="SAM-dependent_MTases_sf"/>
</dbReference>
<dbReference type="InterPro" id="IPR008884">
    <property type="entry name" value="TylF_MeTrfase"/>
</dbReference>
<dbReference type="EMBL" id="BJYT01000025">
    <property type="protein sequence ID" value="GEO11625.1"/>
    <property type="molecule type" value="Genomic_DNA"/>
</dbReference>
<sequence>MLKQIIYSINKILNKRSVILSRPLVNHDQTLYIDPLRKMDYVRCMTLNLLANEIHDKNLDGNVAEVGVFKGEFARLLNQSFPEKILYLFDTFEGFSELDFQTANEPTKYKETAHNFKDTSIDTVLAGMKNKSNCIIKKGYFPETALGLENETFCLVSLDADLYKPIYDGLNFFYPRLTKHGYILVHDYNNKEYPGAKKAVQEFAAENKLSPIPIADGWGSVIFSK</sequence>
<dbReference type="PANTHER" id="PTHR40036">
    <property type="entry name" value="MACROCIN O-METHYLTRANSFERASE"/>
    <property type="match status" value="1"/>
</dbReference>